<accession>A0A8S0TVF7</accession>
<evidence type="ECO:0000256" key="1">
    <source>
        <dbReference type="SAM" id="MobiDB-lite"/>
    </source>
</evidence>
<proteinExistence type="predicted"/>
<evidence type="ECO:0000313" key="2">
    <source>
        <dbReference type="EMBL" id="CAA3008774.1"/>
    </source>
</evidence>
<gene>
    <name evidence="2" type="ORF">OLEA9_A045504</name>
</gene>
<feature type="region of interest" description="Disordered" evidence="1">
    <location>
        <begin position="121"/>
        <end position="145"/>
    </location>
</feature>
<protein>
    <submittedName>
        <fullName evidence="2">Uncharacterized protein</fullName>
    </submittedName>
</protein>
<keyword evidence="3" id="KW-1185">Reference proteome</keyword>
<name>A0A8S0TVF7_OLEEU</name>
<dbReference type="Gramene" id="OE9A045504T1">
    <property type="protein sequence ID" value="OE9A045504C1"/>
    <property type="gene ID" value="OE9A045504"/>
</dbReference>
<comment type="caution">
    <text evidence="2">The sequence shown here is derived from an EMBL/GenBank/DDBJ whole genome shotgun (WGS) entry which is preliminary data.</text>
</comment>
<dbReference type="AlphaFoldDB" id="A0A8S0TVF7"/>
<dbReference type="EMBL" id="CACTIH010007305">
    <property type="protein sequence ID" value="CAA3008774.1"/>
    <property type="molecule type" value="Genomic_DNA"/>
</dbReference>
<evidence type="ECO:0000313" key="3">
    <source>
        <dbReference type="Proteomes" id="UP000594638"/>
    </source>
</evidence>
<sequence length="186" mass="20863">MARIIGFYIDDMPVIRRDCTTDEYPNICNELLLSPRFLYKKNKCDIILKELLYFKDISPYVVEKGLDPWANITDKGPSQKTGVHEIHVEYQTPVEQYEVGLNYFVDDLHGLSLGTYGGASTIDGGPSQETEVGKSHNEEQTPTMQHEVSPNFAVNADGMRRGKKVKITPSLLGPYEVAPASYAEMT</sequence>
<organism evidence="2 3">
    <name type="scientific">Olea europaea subsp. europaea</name>
    <dbReference type="NCBI Taxonomy" id="158383"/>
    <lineage>
        <taxon>Eukaryota</taxon>
        <taxon>Viridiplantae</taxon>
        <taxon>Streptophyta</taxon>
        <taxon>Embryophyta</taxon>
        <taxon>Tracheophyta</taxon>
        <taxon>Spermatophyta</taxon>
        <taxon>Magnoliopsida</taxon>
        <taxon>eudicotyledons</taxon>
        <taxon>Gunneridae</taxon>
        <taxon>Pentapetalae</taxon>
        <taxon>asterids</taxon>
        <taxon>lamiids</taxon>
        <taxon>Lamiales</taxon>
        <taxon>Oleaceae</taxon>
        <taxon>Oleeae</taxon>
        <taxon>Olea</taxon>
    </lineage>
</organism>
<dbReference type="Proteomes" id="UP000594638">
    <property type="component" value="Unassembled WGS sequence"/>
</dbReference>
<reference evidence="2 3" key="1">
    <citation type="submission" date="2019-12" db="EMBL/GenBank/DDBJ databases">
        <authorList>
            <person name="Alioto T."/>
            <person name="Alioto T."/>
            <person name="Gomez Garrido J."/>
        </authorList>
    </citation>
    <scope>NUCLEOTIDE SEQUENCE [LARGE SCALE GENOMIC DNA]</scope>
</reference>
<dbReference type="OrthoDB" id="684301at2759"/>